<proteinExistence type="predicted"/>
<dbReference type="SUPFAM" id="SSF54523">
    <property type="entry name" value="Pili subunits"/>
    <property type="match status" value="1"/>
</dbReference>
<evidence type="ECO:0000313" key="2">
    <source>
        <dbReference type="EMBL" id="EDM29616.1"/>
    </source>
</evidence>
<dbReference type="STRING" id="313628.LNTAR_17738"/>
<dbReference type="EMBL" id="ABCK01000001">
    <property type="protein sequence ID" value="EDM29616.1"/>
    <property type="molecule type" value="Genomic_DNA"/>
</dbReference>
<name>A6DFN6_9BACT</name>
<keyword evidence="3" id="KW-1185">Reference proteome</keyword>
<protein>
    <submittedName>
        <fullName evidence="2">Uncharacterized protein</fullName>
    </submittedName>
</protein>
<organism evidence="2 3">
    <name type="scientific">Lentisphaera araneosa HTCC2155</name>
    <dbReference type="NCBI Taxonomy" id="313628"/>
    <lineage>
        <taxon>Bacteria</taxon>
        <taxon>Pseudomonadati</taxon>
        <taxon>Lentisphaerota</taxon>
        <taxon>Lentisphaeria</taxon>
        <taxon>Lentisphaerales</taxon>
        <taxon>Lentisphaeraceae</taxon>
        <taxon>Lentisphaera</taxon>
    </lineage>
</organism>
<reference evidence="2 3" key="1">
    <citation type="journal article" date="2010" name="J. Bacteriol.">
        <title>Genome sequence of Lentisphaera araneosa HTCC2155T, the type species of the order Lentisphaerales in the phylum Lentisphaerae.</title>
        <authorList>
            <person name="Thrash J.C."/>
            <person name="Cho J.C."/>
            <person name="Vergin K.L."/>
            <person name="Morris R.M."/>
            <person name="Giovannoni S.J."/>
        </authorList>
    </citation>
    <scope>NUCLEOTIDE SEQUENCE [LARGE SCALE GENOMIC DNA]</scope>
    <source>
        <strain evidence="2 3">HTCC2155</strain>
    </source>
</reference>
<dbReference type="PRINTS" id="PR00813">
    <property type="entry name" value="BCTERIALGSPG"/>
</dbReference>
<dbReference type="InterPro" id="IPR012902">
    <property type="entry name" value="N_methyl_site"/>
</dbReference>
<dbReference type="InterPro" id="IPR045584">
    <property type="entry name" value="Pilin-like"/>
</dbReference>
<dbReference type="GO" id="GO:0015628">
    <property type="term" value="P:protein secretion by the type II secretion system"/>
    <property type="evidence" value="ECO:0007669"/>
    <property type="project" value="InterPro"/>
</dbReference>
<dbReference type="NCBIfam" id="TIGR02532">
    <property type="entry name" value="IV_pilin_GFxxxE"/>
    <property type="match status" value="1"/>
</dbReference>
<keyword evidence="1" id="KW-0488">Methylation</keyword>
<gene>
    <name evidence="2" type="ORF">LNTAR_17738</name>
</gene>
<dbReference type="InterPro" id="IPR000983">
    <property type="entry name" value="Bac_GSPG_pilin"/>
</dbReference>
<dbReference type="AlphaFoldDB" id="A6DFN6"/>
<comment type="caution">
    <text evidence="2">The sequence shown here is derived from an EMBL/GenBank/DDBJ whole genome shotgun (WGS) entry which is preliminary data.</text>
</comment>
<accession>A6DFN6</accession>
<dbReference type="Pfam" id="PF07963">
    <property type="entry name" value="N_methyl"/>
    <property type="match status" value="1"/>
</dbReference>
<dbReference type="Proteomes" id="UP000004947">
    <property type="component" value="Unassembled WGS sequence"/>
</dbReference>
<sequence>MNRKTKSFSLIELLVVIAIIGILASFILPALSKARKTSQSSVCKSNQRQLGSLLFMYSSDNDMYFIASNDPNAWDDRLGSDYDGRQLTEDEVNGAAIGEFALYECPLNDNQSSNANRTNRSYSLNQGIKVLPNNKLGLTSGSGWSVPLENVGQSSDTIALFDYHHTENTKGAWARVAIRAEDLKDVIDDSNYWNHQGYKLNYLMVDSSVKTLSFAQTYNGLRNPWDTGDETGTKWDHTK</sequence>
<dbReference type="Gene3D" id="3.30.700.10">
    <property type="entry name" value="Glycoprotein, Type 4 Pilin"/>
    <property type="match status" value="1"/>
</dbReference>
<evidence type="ECO:0000313" key="3">
    <source>
        <dbReference type="Proteomes" id="UP000004947"/>
    </source>
</evidence>
<evidence type="ECO:0000256" key="1">
    <source>
        <dbReference type="ARBA" id="ARBA00022481"/>
    </source>
</evidence>
<dbReference type="GO" id="GO:0015627">
    <property type="term" value="C:type II protein secretion system complex"/>
    <property type="evidence" value="ECO:0007669"/>
    <property type="project" value="InterPro"/>
</dbReference>
<dbReference type="PANTHER" id="PTHR30093">
    <property type="entry name" value="GENERAL SECRETION PATHWAY PROTEIN G"/>
    <property type="match status" value="1"/>
</dbReference>
<dbReference type="eggNOG" id="COG2165">
    <property type="taxonomic scope" value="Bacteria"/>
</dbReference>
<dbReference type="RefSeq" id="WP_007276735.1">
    <property type="nucleotide sequence ID" value="NZ_ABCK01000001.1"/>
</dbReference>